<dbReference type="AlphaFoldDB" id="A0A1F5G2A6"/>
<dbReference type="SUPFAM" id="SSF88697">
    <property type="entry name" value="PUA domain-like"/>
    <property type="match status" value="1"/>
</dbReference>
<proteinExistence type="predicted"/>
<evidence type="ECO:0000313" key="2">
    <source>
        <dbReference type="Proteomes" id="UP000176628"/>
    </source>
</evidence>
<dbReference type="InterPro" id="IPR015947">
    <property type="entry name" value="PUA-like_sf"/>
</dbReference>
<comment type="caution">
    <text evidence="1">The sequence shown here is derived from an EMBL/GenBank/DDBJ whole genome shotgun (WGS) entry which is preliminary data.</text>
</comment>
<evidence type="ECO:0008006" key="3">
    <source>
        <dbReference type="Google" id="ProtNLM"/>
    </source>
</evidence>
<dbReference type="EMBL" id="MFAV01000039">
    <property type="protein sequence ID" value="OGD85947.1"/>
    <property type="molecule type" value="Genomic_DNA"/>
</dbReference>
<protein>
    <recommendedName>
        <fullName evidence="3">ASCH domain-containing protein</fullName>
    </recommendedName>
</protein>
<name>A0A1F5G2A6_9BACT</name>
<organism evidence="1 2">
    <name type="scientific">Candidatus Curtissbacteria bacterium RBG_16_39_7</name>
    <dbReference type="NCBI Taxonomy" id="1797707"/>
    <lineage>
        <taxon>Bacteria</taxon>
        <taxon>Candidatus Curtissiibacteriota</taxon>
    </lineage>
</organism>
<reference evidence="1 2" key="1">
    <citation type="journal article" date="2016" name="Nat. Commun.">
        <title>Thousands of microbial genomes shed light on interconnected biogeochemical processes in an aquifer system.</title>
        <authorList>
            <person name="Anantharaman K."/>
            <person name="Brown C.T."/>
            <person name="Hug L.A."/>
            <person name="Sharon I."/>
            <person name="Castelle C.J."/>
            <person name="Probst A.J."/>
            <person name="Thomas B.C."/>
            <person name="Singh A."/>
            <person name="Wilkins M.J."/>
            <person name="Karaoz U."/>
            <person name="Brodie E.L."/>
            <person name="Williams K.H."/>
            <person name="Hubbard S.S."/>
            <person name="Banfield J.F."/>
        </authorList>
    </citation>
    <scope>NUCLEOTIDE SEQUENCE [LARGE SCALE GENOMIC DNA]</scope>
</reference>
<sequence length="129" mass="14747">MKHLAIFQGNAITDILSGKKAIEGRFSQIKIAPYGKVSAGDMVMMKSPGGPLVGEFVVDRVLYFDHPKKEEAEEIKRKYKSGLKLDEDFWWKKEKICYASLIFIRQASRYLTPPTIVKKRDLRGWVVLG</sequence>
<accession>A0A1F5G2A6</accession>
<dbReference type="Proteomes" id="UP000176628">
    <property type="component" value="Unassembled WGS sequence"/>
</dbReference>
<gene>
    <name evidence="1" type="ORF">A2Z23_01765</name>
</gene>
<evidence type="ECO:0000313" key="1">
    <source>
        <dbReference type="EMBL" id="OGD85947.1"/>
    </source>
</evidence>